<keyword evidence="1" id="KW-1133">Transmembrane helix</keyword>
<reference evidence="2" key="1">
    <citation type="journal article" date="2021" name="PeerJ">
        <title>Extensive microbial diversity within the chicken gut microbiome revealed by metagenomics and culture.</title>
        <authorList>
            <person name="Gilroy R."/>
            <person name="Ravi A."/>
            <person name="Getino M."/>
            <person name="Pursley I."/>
            <person name="Horton D.L."/>
            <person name="Alikhan N.F."/>
            <person name="Baker D."/>
            <person name="Gharbi K."/>
            <person name="Hall N."/>
            <person name="Watson M."/>
            <person name="Adriaenssens E.M."/>
            <person name="Foster-Nyarko E."/>
            <person name="Jarju S."/>
            <person name="Secka A."/>
            <person name="Antonio M."/>
            <person name="Oren A."/>
            <person name="Chaudhuri R.R."/>
            <person name="La Ragione R."/>
            <person name="Hildebrand F."/>
            <person name="Pallen M.J."/>
        </authorList>
    </citation>
    <scope>NUCLEOTIDE SEQUENCE</scope>
    <source>
        <strain evidence="2">ChiBcec15-3976</strain>
    </source>
</reference>
<evidence type="ECO:0000256" key="1">
    <source>
        <dbReference type="SAM" id="Phobius"/>
    </source>
</evidence>
<keyword evidence="1" id="KW-0472">Membrane</keyword>
<reference evidence="2" key="2">
    <citation type="submission" date="2021-04" db="EMBL/GenBank/DDBJ databases">
        <authorList>
            <person name="Gilroy R."/>
        </authorList>
    </citation>
    <scope>NUCLEOTIDE SEQUENCE</scope>
    <source>
        <strain evidence="2">ChiBcec15-3976</strain>
    </source>
</reference>
<evidence type="ECO:0000313" key="3">
    <source>
        <dbReference type="Proteomes" id="UP000823909"/>
    </source>
</evidence>
<dbReference type="AlphaFoldDB" id="A0A9D2RFF2"/>
<dbReference type="EMBL" id="DWUU01000044">
    <property type="protein sequence ID" value="HJD42820.1"/>
    <property type="molecule type" value="Genomic_DNA"/>
</dbReference>
<feature type="transmembrane region" description="Helical" evidence="1">
    <location>
        <begin position="99"/>
        <end position="120"/>
    </location>
</feature>
<feature type="transmembrane region" description="Helical" evidence="1">
    <location>
        <begin position="57"/>
        <end position="79"/>
    </location>
</feature>
<feature type="transmembrane region" description="Helical" evidence="1">
    <location>
        <begin position="197"/>
        <end position="215"/>
    </location>
</feature>
<feature type="transmembrane region" description="Helical" evidence="1">
    <location>
        <begin position="168"/>
        <end position="191"/>
    </location>
</feature>
<name>A0A9D2RFF2_9FIRM</name>
<keyword evidence="1" id="KW-0812">Transmembrane</keyword>
<protein>
    <submittedName>
        <fullName evidence="2">Uncharacterized protein</fullName>
    </submittedName>
</protein>
<proteinExistence type="predicted"/>
<gene>
    <name evidence="2" type="ORF">H9910_07400</name>
</gene>
<organism evidence="2 3">
    <name type="scientific">Candidatus Mediterraneibacter quadrami</name>
    <dbReference type="NCBI Taxonomy" id="2838684"/>
    <lineage>
        <taxon>Bacteria</taxon>
        <taxon>Bacillati</taxon>
        <taxon>Bacillota</taxon>
        <taxon>Clostridia</taxon>
        <taxon>Lachnospirales</taxon>
        <taxon>Lachnospiraceae</taxon>
        <taxon>Mediterraneibacter</taxon>
    </lineage>
</organism>
<sequence>MIRKIGLIAGQNFSGWHRNARIWLTFALGLVLCLMLSDQMLTRAQTYDASIQIFEPFIWTFGDGESVLLSTLLLLVLFADMPFIDQAAPYRLVRTTRGIWLAGQMVYVALAVMVYDLFLLTAESLIAMPWAYTGNVWSETSAAFAYSGEGTGAVPVSLKTMEMSTPYACAWMVFLLMLLYSLFIASLMLFLNLTAGNAAGVIGALLVNLYGYLLNPELLQKIFDIPATLVYRANVLCGWLSPLRHATFPMHDFGYDYLPEISVSVMIFLMLTAGLLILSGVRMRNYNFTFIQVEE</sequence>
<evidence type="ECO:0000313" key="2">
    <source>
        <dbReference type="EMBL" id="HJD42820.1"/>
    </source>
</evidence>
<feature type="transmembrane region" description="Helical" evidence="1">
    <location>
        <begin position="261"/>
        <end position="281"/>
    </location>
</feature>
<accession>A0A9D2RFF2</accession>
<comment type="caution">
    <text evidence="2">The sequence shown here is derived from an EMBL/GenBank/DDBJ whole genome shotgun (WGS) entry which is preliminary data.</text>
</comment>
<feature type="transmembrane region" description="Helical" evidence="1">
    <location>
        <begin position="20"/>
        <end position="37"/>
    </location>
</feature>
<dbReference type="Proteomes" id="UP000823909">
    <property type="component" value="Unassembled WGS sequence"/>
</dbReference>